<keyword evidence="3" id="KW-1185">Reference proteome</keyword>
<proteinExistence type="predicted"/>
<reference evidence="2 3" key="1">
    <citation type="journal article" date="2019" name="Int. J. Syst. Evol. Microbiol.">
        <title>The Global Catalogue of Microorganisms (GCM) 10K type strain sequencing project: providing services to taxonomists for standard genome sequencing and annotation.</title>
        <authorList>
            <consortium name="The Broad Institute Genomics Platform"/>
            <consortium name="The Broad Institute Genome Sequencing Center for Infectious Disease"/>
            <person name="Wu L."/>
            <person name="Ma J."/>
        </authorList>
    </citation>
    <scope>NUCLEOTIDE SEQUENCE [LARGE SCALE GENOMIC DNA]</scope>
    <source>
        <strain evidence="2 3">JCM 15749</strain>
    </source>
</reference>
<dbReference type="InterPro" id="IPR016181">
    <property type="entry name" value="Acyl_CoA_acyltransferase"/>
</dbReference>
<evidence type="ECO:0000259" key="1">
    <source>
        <dbReference type="PROSITE" id="PS51186"/>
    </source>
</evidence>
<evidence type="ECO:0000313" key="2">
    <source>
        <dbReference type="EMBL" id="GAA2083109.1"/>
    </source>
</evidence>
<gene>
    <name evidence="2" type="ORF">GCM10009821_25150</name>
</gene>
<accession>A0ABN2W3W3</accession>
<sequence>MLTARLALRPLVPGDAAAVLALFSRPEVARWSGDGRVLASMEEARRKVGRYAERGGDRPGLGVLAVRRRAAPEEPLVGVVLLVPLPPSEAVERDDVEVGWHLHPDVWGQGIATEAASALLQHAWRLGLGQVHAVTHPENAASQAVCHRLAMADLGLREDWYDRRLRAFAAQRP</sequence>
<dbReference type="PANTHER" id="PTHR43792:SF16">
    <property type="entry name" value="N-ACETYLTRANSFERASE DOMAIN-CONTAINING PROTEIN"/>
    <property type="match status" value="1"/>
</dbReference>
<dbReference type="Proteomes" id="UP001501480">
    <property type="component" value="Unassembled WGS sequence"/>
</dbReference>
<dbReference type="PROSITE" id="PS51186">
    <property type="entry name" value="GNAT"/>
    <property type="match status" value="1"/>
</dbReference>
<dbReference type="EMBL" id="BAAAPY010000010">
    <property type="protein sequence ID" value="GAA2083109.1"/>
    <property type="molecule type" value="Genomic_DNA"/>
</dbReference>
<evidence type="ECO:0000313" key="3">
    <source>
        <dbReference type="Proteomes" id="UP001501480"/>
    </source>
</evidence>
<comment type="caution">
    <text evidence="2">The sequence shown here is derived from an EMBL/GenBank/DDBJ whole genome shotgun (WGS) entry which is preliminary data.</text>
</comment>
<dbReference type="InterPro" id="IPR051531">
    <property type="entry name" value="N-acetyltransferase"/>
</dbReference>
<dbReference type="Pfam" id="PF13302">
    <property type="entry name" value="Acetyltransf_3"/>
    <property type="match status" value="1"/>
</dbReference>
<dbReference type="Gene3D" id="3.40.630.30">
    <property type="match status" value="1"/>
</dbReference>
<dbReference type="SUPFAM" id="SSF55729">
    <property type="entry name" value="Acyl-CoA N-acyltransferases (Nat)"/>
    <property type="match status" value="1"/>
</dbReference>
<dbReference type="InterPro" id="IPR000182">
    <property type="entry name" value="GNAT_dom"/>
</dbReference>
<dbReference type="PANTHER" id="PTHR43792">
    <property type="entry name" value="GNAT FAMILY, PUTATIVE (AFU_ORTHOLOGUE AFUA_3G00765)-RELATED-RELATED"/>
    <property type="match status" value="1"/>
</dbReference>
<feature type="domain" description="N-acetyltransferase" evidence="1">
    <location>
        <begin position="6"/>
        <end position="173"/>
    </location>
</feature>
<organism evidence="2 3">
    <name type="scientific">Aeromicrobium halocynthiae</name>
    <dbReference type="NCBI Taxonomy" id="560557"/>
    <lineage>
        <taxon>Bacteria</taxon>
        <taxon>Bacillati</taxon>
        <taxon>Actinomycetota</taxon>
        <taxon>Actinomycetes</taxon>
        <taxon>Propionibacteriales</taxon>
        <taxon>Nocardioidaceae</taxon>
        <taxon>Aeromicrobium</taxon>
    </lineage>
</organism>
<name>A0ABN2W3W3_9ACTN</name>
<protein>
    <submittedName>
        <fullName evidence="2">GNAT family N-acetyltransferase</fullName>
    </submittedName>
</protein>